<dbReference type="PANTHER" id="PTHR30627">
    <property type="entry name" value="PEPTIDOGLYCAN D,D-TRANSPEPTIDASE"/>
    <property type="match status" value="1"/>
</dbReference>
<dbReference type="PATRIC" id="fig|546269.5.peg.91"/>
<sequence length="938" mass="107735">MKYNMQSRFYAFFVAVVVMFSLIFLKITYLTIFSGDLFSRREASFVYKKIEVKAPRGEIRDRYGRLLAGNRPSFNVQLSRNNSLSQEEQNNAILKIISILKQNNEKIVDEFPIKIDANNYYYFTYDEELRKWKEKNNIDPNASAKESFTLIANLLVEQGVIRIDKDTTSKEIQQKMIAAGYYPPISIQQEMKFSHQVKKEEWIQKNFPKEYKQYLNKPAKEIFQLLREKNKISSSMDDRTARDMLNVLNILKMQSYQYQPVGISFDIKNNTVIQLEEASQDIPMVSVVVEPVRYYPHGNFASHILGYLGKISDNEIQEYVRDKKYNPSDIIGKTGIEKTFEEQLRGKAGYQEVQVDSRNRMVGNLGFQNAEPGDTIYLTLDYKLQKTVEDTLKKTLGCIQNGSDYQSDWGNIRMRENKKVFYKAQSGATIVMDVNTGKILAMASYPDYDPNKFVHGISQEDYELLMPKNLNDPMSPKPLFNIATMMSVQPGSTFKMITGLAALENGLSPYYRIQDKGSIKIGNHSFGCWIWNSSGHSQTHGMENLMDAIQDSCNYYFYCLSVGYDYSVDKPLPISMNSQKILDYATKFGLNEKTGIEIEETKGSVPTVGMEREKKVIALKNFLKEFLADKFEDIDSNSGEYITRINTIISWADENPSRGELIRRLREIKVKEKELNNVTDRIKYDYFISMGGWKEGDAFNLAIGQGAHSYTPLQLTRYVASIANKGNLNKVSLIDKRENYEKTDIIRHELETEVIQLKNNKNLEYLVQGMKNASDEGTSKNTFNRFPIMVASKTGTAQRAGKIPTVDEKKYYLSHLSSYGVNYSDVMRVAEELEKNSKTKLQDYQYIVQAILKLNKNLKKADLDQYKDSYDEFAWFVSFAPAEKPEIAVISVIVQGGHGGYAAPMARDIYAQYFELTPYGTKPQETIQKKIQFLDELN</sequence>
<feature type="transmembrane region" description="Helical" evidence="11">
    <location>
        <begin position="9"/>
        <end position="32"/>
    </location>
</feature>
<keyword evidence="9 11" id="KW-0472">Membrane</keyword>
<keyword evidence="4" id="KW-1003">Cell membrane</keyword>
<dbReference type="Proteomes" id="UP000007468">
    <property type="component" value="Chromosome"/>
</dbReference>
<evidence type="ECO:0000256" key="7">
    <source>
        <dbReference type="ARBA" id="ARBA00022984"/>
    </source>
</evidence>
<dbReference type="GO" id="GO:0005886">
    <property type="term" value="C:plasma membrane"/>
    <property type="evidence" value="ECO:0007669"/>
    <property type="project" value="UniProtKB-SubCell"/>
</dbReference>
<feature type="domain" description="Penicillin-binding protein transpeptidase" evidence="12">
    <location>
        <begin position="427"/>
        <end position="607"/>
    </location>
</feature>
<dbReference type="OrthoDB" id="9757901at2"/>
<keyword evidence="10" id="KW-0961">Cell wall biogenesis/degradation</keyword>
<evidence type="ECO:0000256" key="9">
    <source>
        <dbReference type="ARBA" id="ARBA00023136"/>
    </source>
</evidence>
<name>D6GSJ7_FILAD</name>
<dbReference type="KEGG" id="faa:HMPREF0389_00555"/>
<dbReference type="InterPro" id="IPR012338">
    <property type="entry name" value="Beta-lactam/transpept-like"/>
</dbReference>
<evidence type="ECO:0000256" key="3">
    <source>
        <dbReference type="ARBA" id="ARBA00007171"/>
    </source>
</evidence>
<dbReference type="GO" id="GO:0008360">
    <property type="term" value="P:regulation of cell shape"/>
    <property type="evidence" value="ECO:0007669"/>
    <property type="project" value="UniProtKB-KW"/>
</dbReference>
<dbReference type="GO" id="GO:0071972">
    <property type="term" value="F:peptidoglycan L,D-transpeptidase activity"/>
    <property type="evidence" value="ECO:0007669"/>
    <property type="project" value="TreeGrafter"/>
</dbReference>
<dbReference type="InterPro" id="IPR005311">
    <property type="entry name" value="PBP_dimer"/>
</dbReference>
<keyword evidence="5 11" id="KW-0812">Transmembrane</keyword>
<evidence type="ECO:0000256" key="5">
    <source>
        <dbReference type="ARBA" id="ARBA00022692"/>
    </source>
</evidence>
<dbReference type="GO" id="GO:0008658">
    <property type="term" value="F:penicillin binding"/>
    <property type="evidence" value="ECO:0007669"/>
    <property type="project" value="InterPro"/>
</dbReference>
<comment type="subcellular location">
    <subcellularLocation>
        <location evidence="2">Cell membrane</location>
    </subcellularLocation>
    <subcellularLocation>
        <location evidence="1">Membrane</location>
        <topology evidence="1">Single-pass membrane protein</topology>
    </subcellularLocation>
</comment>
<evidence type="ECO:0000313" key="15">
    <source>
        <dbReference type="Proteomes" id="UP000007468"/>
    </source>
</evidence>
<evidence type="ECO:0000256" key="10">
    <source>
        <dbReference type="ARBA" id="ARBA00023316"/>
    </source>
</evidence>
<dbReference type="HOGENOM" id="CLU_009289_1_1_9"/>
<dbReference type="eggNOG" id="COG0768">
    <property type="taxonomic scope" value="Bacteria"/>
</dbReference>
<keyword evidence="8 11" id="KW-1133">Transmembrane helix</keyword>
<dbReference type="GO" id="GO:0071555">
    <property type="term" value="P:cell wall organization"/>
    <property type="evidence" value="ECO:0007669"/>
    <property type="project" value="UniProtKB-KW"/>
</dbReference>
<dbReference type="RefSeq" id="WP_014261757.1">
    <property type="nucleotide sequence ID" value="NC_016630.1"/>
</dbReference>
<accession>D6GSJ7</accession>
<evidence type="ECO:0000256" key="6">
    <source>
        <dbReference type="ARBA" id="ARBA00022960"/>
    </source>
</evidence>
<protein>
    <submittedName>
        <fullName evidence="14">Penicillin-binding protein, transpeptidase domain protein</fullName>
    </submittedName>
</protein>
<dbReference type="Gene3D" id="3.40.710.10">
    <property type="entry name" value="DD-peptidase/beta-lactamase superfamily"/>
    <property type="match status" value="1"/>
</dbReference>
<reference evidence="15" key="1">
    <citation type="submission" date="2010-12" db="EMBL/GenBank/DDBJ databases">
        <title>The genome sequence of Filifactor alocis strain ATCC 35896.</title>
        <authorList>
            <consortium name="The Broad Institute Genome Sequencing Platform"/>
            <person name="Ward D."/>
            <person name="Earl A."/>
            <person name="Feldgarden M."/>
            <person name="Young S.K."/>
            <person name="Gargeya S."/>
            <person name="Zeng Q."/>
            <person name="Alvarado L."/>
            <person name="Berlin A."/>
            <person name="Bochicchio J."/>
            <person name="Chapman S.B."/>
            <person name="Chen Z."/>
            <person name="Freedman E."/>
            <person name="Gellesch M."/>
            <person name="Goldberg J."/>
            <person name="Griggs A."/>
            <person name="Gujja S."/>
            <person name="Heilman E."/>
            <person name="Heiman D."/>
            <person name="Howarth C."/>
            <person name="Mehta T."/>
            <person name="Neiman D."/>
            <person name="Pearson M."/>
            <person name="Roberts A."/>
            <person name="Saif S."/>
            <person name="Shea T."/>
            <person name="Shenoy N."/>
            <person name="Sisk P."/>
            <person name="Stolte C."/>
            <person name="Sykes S."/>
            <person name="White J."/>
            <person name="Yandava C."/>
            <person name="Izard J."/>
            <person name="Blanton J.M."/>
            <person name="Baranova O.V."/>
            <person name="Tanner A.C."/>
            <person name="Dewhirst F.E."/>
            <person name="Haas B."/>
            <person name="Nusbaum C."/>
            <person name="Birren B."/>
        </authorList>
    </citation>
    <scope>NUCLEOTIDE SEQUENCE [LARGE SCALE GENOMIC DNA]</scope>
    <source>
        <strain evidence="15">ATCC 35896 / D40 B5</strain>
    </source>
</reference>
<evidence type="ECO:0000256" key="1">
    <source>
        <dbReference type="ARBA" id="ARBA00004167"/>
    </source>
</evidence>
<dbReference type="GO" id="GO:0009252">
    <property type="term" value="P:peptidoglycan biosynthetic process"/>
    <property type="evidence" value="ECO:0007669"/>
    <property type="project" value="UniProtKB-KW"/>
</dbReference>
<dbReference type="PANTHER" id="PTHR30627:SF2">
    <property type="entry name" value="PEPTIDOGLYCAN D,D-TRANSPEPTIDASE MRDA"/>
    <property type="match status" value="1"/>
</dbReference>
<dbReference type="SUPFAM" id="SSF56519">
    <property type="entry name" value="Penicillin binding protein dimerisation domain"/>
    <property type="match status" value="1"/>
</dbReference>
<dbReference type="Pfam" id="PF03717">
    <property type="entry name" value="PBP_dimer"/>
    <property type="match status" value="1"/>
</dbReference>
<evidence type="ECO:0000256" key="2">
    <source>
        <dbReference type="ARBA" id="ARBA00004236"/>
    </source>
</evidence>
<evidence type="ECO:0000259" key="13">
    <source>
        <dbReference type="Pfam" id="PF03717"/>
    </source>
</evidence>
<keyword evidence="15" id="KW-1185">Reference proteome</keyword>
<feature type="domain" description="Penicillin-binding protein transpeptidase" evidence="12">
    <location>
        <begin position="693"/>
        <end position="807"/>
    </location>
</feature>
<dbReference type="Pfam" id="PF00905">
    <property type="entry name" value="Transpeptidase"/>
    <property type="match status" value="2"/>
</dbReference>
<organism evidence="14 15">
    <name type="scientific">Filifactor alocis (strain ATCC 35896 / CCUG 47790 / D40 B5)</name>
    <name type="common">Fusobacterium alocis</name>
    <dbReference type="NCBI Taxonomy" id="546269"/>
    <lineage>
        <taxon>Bacteria</taxon>
        <taxon>Bacillati</taxon>
        <taxon>Bacillota</taxon>
        <taxon>Clostridia</taxon>
        <taxon>Peptostreptococcales</taxon>
        <taxon>Filifactoraceae</taxon>
        <taxon>Filifactor</taxon>
    </lineage>
</organism>
<dbReference type="Gene3D" id="3.90.1310.10">
    <property type="entry name" value="Penicillin-binding protein 2a (Domain 2)"/>
    <property type="match status" value="1"/>
</dbReference>
<dbReference type="AlphaFoldDB" id="D6GSJ7"/>
<comment type="similarity">
    <text evidence="3">Belongs to the transpeptidase family.</text>
</comment>
<feature type="domain" description="Penicillin-binding protein dimerisation" evidence="13">
    <location>
        <begin position="52"/>
        <end position="364"/>
    </location>
</feature>
<evidence type="ECO:0000256" key="4">
    <source>
        <dbReference type="ARBA" id="ARBA00022475"/>
    </source>
</evidence>
<evidence type="ECO:0000313" key="14">
    <source>
        <dbReference type="EMBL" id="EFE28638.2"/>
    </source>
</evidence>
<evidence type="ECO:0000256" key="11">
    <source>
        <dbReference type="SAM" id="Phobius"/>
    </source>
</evidence>
<dbReference type="InterPro" id="IPR050515">
    <property type="entry name" value="Beta-lactam/transpept"/>
</dbReference>
<evidence type="ECO:0000259" key="12">
    <source>
        <dbReference type="Pfam" id="PF00905"/>
    </source>
</evidence>
<gene>
    <name evidence="14" type="ordered locus">HMPREF0389_00555</name>
</gene>
<dbReference type="InterPro" id="IPR036138">
    <property type="entry name" value="PBP_dimer_sf"/>
</dbReference>
<keyword evidence="6" id="KW-0133">Cell shape</keyword>
<dbReference type="InterPro" id="IPR001460">
    <property type="entry name" value="PCN-bd_Tpept"/>
</dbReference>
<dbReference type="EMBL" id="CP002390">
    <property type="protein sequence ID" value="EFE28638.2"/>
    <property type="molecule type" value="Genomic_DNA"/>
</dbReference>
<proteinExistence type="inferred from homology"/>
<keyword evidence="7" id="KW-0573">Peptidoglycan synthesis</keyword>
<dbReference type="STRING" id="546269.HMPREF0389_00555"/>
<dbReference type="SUPFAM" id="SSF56601">
    <property type="entry name" value="beta-lactamase/transpeptidase-like"/>
    <property type="match status" value="2"/>
</dbReference>
<evidence type="ECO:0000256" key="8">
    <source>
        <dbReference type="ARBA" id="ARBA00022989"/>
    </source>
</evidence>